<sequence>MRHFSLIATTGSQAPAWKPNDWQAPACRSVDHFQTTLIFARQSFRGSAFPGVSLATSVLRGGDQREVSKIQAVPLGIVEMPVCGPFAIAIQRASFTPTTFVSDFLDLGAPL</sequence>
<keyword evidence="2" id="KW-1185">Reference proteome</keyword>
<name>A0A5C6A3G1_9BACT</name>
<dbReference type="EMBL" id="SJPN01000008">
    <property type="protein sequence ID" value="TWT93877.1"/>
    <property type="molecule type" value="Genomic_DNA"/>
</dbReference>
<dbReference type="Proteomes" id="UP000320176">
    <property type="component" value="Unassembled WGS sequence"/>
</dbReference>
<gene>
    <name evidence="1" type="ORF">Pla52n_57050</name>
</gene>
<organism evidence="1 2">
    <name type="scientific">Stieleria varia</name>
    <dbReference type="NCBI Taxonomy" id="2528005"/>
    <lineage>
        <taxon>Bacteria</taxon>
        <taxon>Pseudomonadati</taxon>
        <taxon>Planctomycetota</taxon>
        <taxon>Planctomycetia</taxon>
        <taxon>Pirellulales</taxon>
        <taxon>Pirellulaceae</taxon>
        <taxon>Stieleria</taxon>
    </lineage>
</organism>
<accession>A0A5C6A3G1</accession>
<dbReference type="AlphaFoldDB" id="A0A5C6A3G1"/>
<proteinExistence type="predicted"/>
<protein>
    <submittedName>
        <fullName evidence="1">Uncharacterized protein</fullName>
    </submittedName>
</protein>
<comment type="caution">
    <text evidence="1">The sequence shown here is derived from an EMBL/GenBank/DDBJ whole genome shotgun (WGS) entry which is preliminary data.</text>
</comment>
<evidence type="ECO:0000313" key="1">
    <source>
        <dbReference type="EMBL" id="TWT93877.1"/>
    </source>
</evidence>
<evidence type="ECO:0000313" key="2">
    <source>
        <dbReference type="Proteomes" id="UP000320176"/>
    </source>
</evidence>
<reference evidence="1 2" key="1">
    <citation type="submission" date="2019-02" db="EMBL/GenBank/DDBJ databases">
        <title>Deep-cultivation of Planctomycetes and their phenomic and genomic characterization uncovers novel biology.</title>
        <authorList>
            <person name="Wiegand S."/>
            <person name="Jogler M."/>
            <person name="Boedeker C."/>
            <person name="Pinto D."/>
            <person name="Vollmers J."/>
            <person name="Rivas-Marin E."/>
            <person name="Kohn T."/>
            <person name="Peeters S.H."/>
            <person name="Heuer A."/>
            <person name="Rast P."/>
            <person name="Oberbeckmann S."/>
            <person name="Bunk B."/>
            <person name="Jeske O."/>
            <person name="Meyerdierks A."/>
            <person name="Storesund J.E."/>
            <person name="Kallscheuer N."/>
            <person name="Luecker S."/>
            <person name="Lage O.M."/>
            <person name="Pohl T."/>
            <person name="Merkel B.J."/>
            <person name="Hornburger P."/>
            <person name="Mueller R.-W."/>
            <person name="Bruemmer F."/>
            <person name="Labrenz M."/>
            <person name="Spormann A.M."/>
            <person name="Op Den Camp H."/>
            <person name="Overmann J."/>
            <person name="Amann R."/>
            <person name="Jetten M.S.M."/>
            <person name="Mascher T."/>
            <person name="Medema M.H."/>
            <person name="Devos D.P."/>
            <person name="Kaster A.-K."/>
            <person name="Ovreas L."/>
            <person name="Rohde M."/>
            <person name="Galperin M.Y."/>
            <person name="Jogler C."/>
        </authorList>
    </citation>
    <scope>NUCLEOTIDE SEQUENCE [LARGE SCALE GENOMIC DNA]</scope>
    <source>
        <strain evidence="1 2">Pla52n</strain>
    </source>
</reference>